<accession>A0A0H3DJS6</accession>
<feature type="domain" description="Nudix hydrolase" evidence="2">
    <location>
        <begin position="14"/>
        <end position="147"/>
    </location>
</feature>
<dbReference type="GO" id="GO:0004081">
    <property type="term" value="F:bis(5'-nucleosyl)-tetraphosphatase (asymmetrical) activity"/>
    <property type="evidence" value="ECO:0007669"/>
    <property type="project" value="TreeGrafter"/>
</dbReference>
<dbReference type="PANTHER" id="PTHR21340">
    <property type="entry name" value="DIADENOSINE 5,5-P1,P4-TETRAPHOSPHATE PYROPHOSPHOHYDROLASE MUTT"/>
    <property type="match status" value="1"/>
</dbReference>
<sequence>MDLLPFDDYVRSLNRKRMSAGVLFRDEADRVLFVEPSYKSHWDIPGGACEEGEPPWRTAARETSEEVGIDRPLGNLLVIDYIPDDSRMPEGMAFVFDGGLVTEAEIKALPITDPEILSIALLPLDIAEPRLKPILARRMAAALDAAHVGELLICEDGRRIAR</sequence>
<dbReference type="InterPro" id="IPR020084">
    <property type="entry name" value="NUDIX_hydrolase_CS"/>
</dbReference>
<proteinExistence type="predicted"/>
<dbReference type="Gene3D" id="3.90.79.10">
    <property type="entry name" value="Nucleoside Triphosphate Pyrophosphohydrolase"/>
    <property type="match status" value="1"/>
</dbReference>
<dbReference type="Proteomes" id="UP000000328">
    <property type="component" value="Chromosome"/>
</dbReference>
<dbReference type="AlphaFoldDB" id="A0A0H3DJS6"/>
<dbReference type="InterPro" id="IPR000086">
    <property type="entry name" value="NUDIX_hydrolase_dom"/>
</dbReference>
<organism evidence="3 4">
    <name type="scientific">Amycolatopsis mediterranei (strain U-32)</name>
    <dbReference type="NCBI Taxonomy" id="749927"/>
    <lineage>
        <taxon>Bacteria</taxon>
        <taxon>Bacillati</taxon>
        <taxon>Actinomycetota</taxon>
        <taxon>Actinomycetes</taxon>
        <taxon>Pseudonocardiales</taxon>
        <taxon>Pseudonocardiaceae</taxon>
        <taxon>Amycolatopsis</taxon>
    </lineage>
</organism>
<dbReference type="KEGG" id="amd:AMED_8769"/>
<dbReference type="PATRIC" id="fig|749927.5.peg.9102"/>
<dbReference type="CDD" id="cd18876">
    <property type="entry name" value="NUDIX_Hydrolase"/>
    <property type="match status" value="1"/>
</dbReference>
<evidence type="ECO:0000259" key="2">
    <source>
        <dbReference type="PROSITE" id="PS51462"/>
    </source>
</evidence>
<dbReference type="EMBL" id="CP002000">
    <property type="protein sequence ID" value="ADJ50462.1"/>
    <property type="molecule type" value="Genomic_DNA"/>
</dbReference>
<name>A0A0H3DJS6_AMYMU</name>
<evidence type="ECO:0000313" key="3">
    <source>
        <dbReference type="EMBL" id="ADJ50462.1"/>
    </source>
</evidence>
<dbReference type="InterPro" id="IPR015797">
    <property type="entry name" value="NUDIX_hydrolase-like_dom_sf"/>
</dbReference>
<dbReference type="RefSeq" id="WP_013230489.1">
    <property type="nucleotide sequence ID" value="NC_014318.1"/>
</dbReference>
<dbReference type="SUPFAM" id="SSF55811">
    <property type="entry name" value="Nudix"/>
    <property type="match status" value="1"/>
</dbReference>
<evidence type="ECO:0000313" key="4">
    <source>
        <dbReference type="Proteomes" id="UP000000328"/>
    </source>
</evidence>
<gene>
    <name evidence="3" type="ordered locus">AMED_8769</name>
</gene>
<dbReference type="GO" id="GO:0006754">
    <property type="term" value="P:ATP biosynthetic process"/>
    <property type="evidence" value="ECO:0007669"/>
    <property type="project" value="TreeGrafter"/>
</dbReference>
<dbReference type="eggNOG" id="COG0494">
    <property type="taxonomic scope" value="Bacteria"/>
</dbReference>
<dbReference type="OrthoDB" id="4247482at2"/>
<reference evidence="3 4" key="1">
    <citation type="journal article" date="2010" name="Cell Res.">
        <title>Complete genome sequence of the rifamycin SV-producing Amycolatopsis mediterranei U32 revealed its genetic characteristics in phylogeny and metabolism.</title>
        <authorList>
            <person name="Zhao W."/>
            <person name="Zhong Y."/>
            <person name="Yuan H."/>
            <person name="Wang J."/>
            <person name="Zheng H."/>
            <person name="Wang Y."/>
            <person name="Cen X."/>
            <person name="Xu F."/>
            <person name="Bai J."/>
            <person name="Han X."/>
            <person name="Lu G."/>
            <person name="Zhu Y."/>
            <person name="Shao Z."/>
            <person name="Yan H."/>
            <person name="Li C."/>
            <person name="Peng N."/>
            <person name="Zhang Z."/>
            <person name="Zhang Y."/>
            <person name="Lin W."/>
            <person name="Fan Y."/>
            <person name="Qin Z."/>
            <person name="Hu Y."/>
            <person name="Zhu B."/>
            <person name="Wang S."/>
            <person name="Ding X."/>
            <person name="Zhao G.P."/>
        </authorList>
    </citation>
    <scope>NUCLEOTIDE SEQUENCE [LARGE SCALE GENOMIC DNA]</scope>
    <source>
        <strain evidence="4">U-32</strain>
    </source>
</reference>
<evidence type="ECO:0000256" key="1">
    <source>
        <dbReference type="ARBA" id="ARBA00022801"/>
    </source>
</evidence>
<dbReference type="PROSITE" id="PS51462">
    <property type="entry name" value="NUDIX"/>
    <property type="match status" value="1"/>
</dbReference>
<dbReference type="PANTHER" id="PTHR21340:SF0">
    <property type="entry name" value="BIS(5'-NUCLEOSYL)-TETRAPHOSPHATASE [ASYMMETRICAL]"/>
    <property type="match status" value="1"/>
</dbReference>
<dbReference type="HOGENOM" id="CLU_116199_0_0_11"/>
<protein>
    <submittedName>
        <fullName evidence="3">NUDIX hydrolase</fullName>
    </submittedName>
</protein>
<keyword evidence="1 3" id="KW-0378">Hydrolase</keyword>
<dbReference type="GeneID" id="92876369"/>
<dbReference type="Pfam" id="PF00293">
    <property type="entry name" value="NUDIX"/>
    <property type="match status" value="1"/>
</dbReference>
<dbReference type="GO" id="GO:0006167">
    <property type="term" value="P:AMP biosynthetic process"/>
    <property type="evidence" value="ECO:0007669"/>
    <property type="project" value="TreeGrafter"/>
</dbReference>
<dbReference type="PROSITE" id="PS00893">
    <property type="entry name" value="NUDIX_BOX"/>
    <property type="match status" value="1"/>
</dbReference>
<dbReference type="InterPro" id="IPR051325">
    <property type="entry name" value="Nudix_hydrolase_domain"/>
</dbReference>